<dbReference type="FunFam" id="2.60.120.330:FF:000017">
    <property type="entry name" value="2-oxoglutarate-dependent dioxygenase DAO"/>
    <property type="match status" value="1"/>
</dbReference>
<evidence type="ECO:0000256" key="6">
    <source>
        <dbReference type="ARBA" id="ARBA00023004"/>
    </source>
</evidence>
<evidence type="ECO:0000256" key="9">
    <source>
        <dbReference type="ARBA" id="ARBA00076740"/>
    </source>
</evidence>
<sequence>MMDITKVDLRGVEPGTPGWEEARAAVTSSMVAYGCVVVAYDALSPELERLLFDRAMPELFALPLETKQRNVSTKGHFRGYLGPRYEAMNWESVSVDDPTSEEGNVNDFSSLFWPQGNSEFREIMLLFAKNLLKLKETVETMILESLGVREENIETHLSSRSHTLRLSRYGVPLDADSCVSMMAHRDFNMSTMIVQHDVEGLEVQAKDGSWLPVRPEPGTITFQAGELFRVVTNGRVPACVHRVRTPSNRERFAVVFGSWNIKGAVVRAMDELIDGDHPLLFNPCRPDEYVEFLYSEEGRKFSDPLQAFCGVDVGSRSTTE</sequence>
<evidence type="ECO:0000256" key="1">
    <source>
        <dbReference type="ARBA" id="ARBA00001961"/>
    </source>
</evidence>
<comment type="cofactor">
    <cofactor evidence="1">
        <name>L-ascorbate</name>
        <dbReference type="ChEBI" id="CHEBI:38290"/>
    </cofactor>
</comment>
<evidence type="ECO:0000256" key="5">
    <source>
        <dbReference type="ARBA" id="ARBA00023002"/>
    </source>
</evidence>
<evidence type="ECO:0000313" key="13">
    <source>
        <dbReference type="Proteomes" id="UP001054889"/>
    </source>
</evidence>
<keyword evidence="6 10" id="KW-0408">Iron</keyword>
<dbReference type="PROSITE" id="PS51471">
    <property type="entry name" value="FE2OG_OXY"/>
    <property type="match status" value="1"/>
</dbReference>
<organism evidence="12 13">
    <name type="scientific">Eleusine coracana subsp. coracana</name>
    <dbReference type="NCBI Taxonomy" id="191504"/>
    <lineage>
        <taxon>Eukaryota</taxon>
        <taxon>Viridiplantae</taxon>
        <taxon>Streptophyta</taxon>
        <taxon>Embryophyta</taxon>
        <taxon>Tracheophyta</taxon>
        <taxon>Spermatophyta</taxon>
        <taxon>Magnoliopsida</taxon>
        <taxon>Liliopsida</taxon>
        <taxon>Poales</taxon>
        <taxon>Poaceae</taxon>
        <taxon>PACMAD clade</taxon>
        <taxon>Chloridoideae</taxon>
        <taxon>Cynodonteae</taxon>
        <taxon>Eleusininae</taxon>
        <taxon>Eleusine</taxon>
    </lineage>
</organism>
<dbReference type="InterPro" id="IPR050231">
    <property type="entry name" value="Iron_ascorbate_oxido_reductase"/>
</dbReference>
<evidence type="ECO:0000259" key="11">
    <source>
        <dbReference type="PROSITE" id="PS51471"/>
    </source>
</evidence>
<keyword evidence="3 10" id="KW-0479">Metal-binding</keyword>
<dbReference type="PANTHER" id="PTHR47990">
    <property type="entry name" value="2-OXOGLUTARATE (2OG) AND FE(II)-DEPENDENT OXYGENASE SUPERFAMILY PROTEIN-RELATED"/>
    <property type="match status" value="1"/>
</dbReference>
<dbReference type="InterPro" id="IPR026992">
    <property type="entry name" value="DIOX_N"/>
</dbReference>
<dbReference type="AlphaFoldDB" id="A0AAV5DJK2"/>
<comment type="similarity">
    <text evidence="2 10">Belongs to the iron/ascorbate-dependent oxidoreductase family.</text>
</comment>
<feature type="domain" description="Fe2OG dioxygenase" evidence="11">
    <location>
        <begin position="160"/>
        <end position="262"/>
    </location>
</feature>
<name>A0AAV5DJK2_ELECO</name>
<gene>
    <name evidence="12" type="primary">ga29442</name>
    <name evidence="12" type="ORF">PR202_ga29442</name>
</gene>
<dbReference type="PROSITE" id="PS51257">
    <property type="entry name" value="PROKAR_LIPOPROTEIN"/>
    <property type="match status" value="1"/>
</dbReference>
<accession>A0AAV5DJK2</accession>
<dbReference type="Proteomes" id="UP001054889">
    <property type="component" value="Unassembled WGS sequence"/>
</dbReference>
<comment type="caution">
    <text evidence="12">The sequence shown here is derived from an EMBL/GenBank/DDBJ whole genome shotgun (WGS) entry which is preliminary data.</text>
</comment>
<keyword evidence="13" id="KW-1185">Reference proteome</keyword>
<dbReference type="InterPro" id="IPR027443">
    <property type="entry name" value="IPNS-like_sf"/>
</dbReference>
<dbReference type="GO" id="GO:0051213">
    <property type="term" value="F:dioxygenase activity"/>
    <property type="evidence" value="ECO:0007669"/>
    <property type="project" value="UniProtKB-KW"/>
</dbReference>
<reference evidence="12" key="1">
    <citation type="journal article" date="2018" name="DNA Res.">
        <title>Multiple hybrid de novo genome assembly of finger millet, an orphan allotetraploid crop.</title>
        <authorList>
            <person name="Hatakeyama M."/>
            <person name="Aluri S."/>
            <person name="Balachadran M.T."/>
            <person name="Sivarajan S.R."/>
            <person name="Patrignani A."/>
            <person name="Gruter S."/>
            <person name="Poveda L."/>
            <person name="Shimizu-Inatsugi R."/>
            <person name="Baeten J."/>
            <person name="Francoijs K.J."/>
            <person name="Nataraja K.N."/>
            <person name="Reddy Y.A.N."/>
            <person name="Phadnis S."/>
            <person name="Ravikumar R.L."/>
            <person name="Schlapbach R."/>
            <person name="Sreeman S.M."/>
            <person name="Shimizu K.K."/>
        </authorList>
    </citation>
    <scope>NUCLEOTIDE SEQUENCE</scope>
</reference>
<dbReference type="InterPro" id="IPR005123">
    <property type="entry name" value="Oxoglu/Fe-dep_dioxygenase_dom"/>
</dbReference>
<dbReference type="GO" id="GO:0046872">
    <property type="term" value="F:metal ion binding"/>
    <property type="evidence" value="ECO:0007669"/>
    <property type="project" value="UniProtKB-KW"/>
</dbReference>
<reference evidence="12" key="2">
    <citation type="submission" date="2021-12" db="EMBL/GenBank/DDBJ databases">
        <title>Resequencing data analysis of finger millet.</title>
        <authorList>
            <person name="Hatakeyama M."/>
            <person name="Aluri S."/>
            <person name="Balachadran M.T."/>
            <person name="Sivarajan S.R."/>
            <person name="Poveda L."/>
            <person name="Shimizu-Inatsugi R."/>
            <person name="Schlapbach R."/>
            <person name="Sreeman S.M."/>
            <person name="Shimizu K.K."/>
        </authorList>
    </citation>
    <scope>NUCLEOTIDE SEQUENCE</scope>
</reference>
<evidence type="ECO:0000256" key="7">
    <source>
        <dbReference type="ARBA" id="ARBA00054658"/>
    </source>
</evidence>
<evidence type="ECO:0000256" key="4">
    <source>
        <dbReference type="ARBA" id="ARBA00022964"/>
    </source>
</evidence>
<evidence type="ECO:0000256" key="8">
    <source>
        <dbReference type="ARBA" id="ARBA00074102"/>
    </source>
</evidence>
<evidence type="ECO:0000313" key="12">
    <source>
        <dbReference type="EMBL" id="GJN11264.1"/>
    </source>
</evidence>
<comment type="function">
    <text evidence="7">2-oxoglutarate-dependent dioxygenase essential for auxin catabolism and maintenance of auxin homeostasis in reproductive organs. Catalyzes the irreversible oxidation of indole-3-acetic acid (IAA) to the biologically inactive 2-oxoindole-3-acetic acid (OxIAA).</text>
</comment>
<keyword evidence="4" id="KW-0223">Dioxygenase</keyword>
<evidence type="ECO:0000256" key="10">
    <source>
        <dbReference type="RuleBase" id="RU003682"/>
    </source>
</evidence>
<dbReference type="EMBL" id="BQKI01000018">
    <property type="protein sequence ID" value="GJN11264.1"/>
    <property type="molecule type" value="Genomic_DNA"/>
</dbReference>
<dbReference type="InterPro" id="IPR044861">
    <property type="entry name" value="IPNS-like_FE2OG_OXY"/>
</dbReference>
<protein>
    <recommendedName>
        <fullName evidence="8">2-oxoglutarate-dependent dioxygenase DAO</fullName>
    </recommendedName>
    <alternativeName>
        <fullName evidence="9">Protein DIOXYGENASE FOR AUXIN OXIDATION</fullName>
    </alternativeName>
</protein>
<dbReference type="Gene3D" id="2.60.120.330">
    <property type="entry name" value="B-lactam Antibiotic, Isopenicillin N Synthase, Chain"/>
    <property type="match status" value="1"/>
</dbReference>
<dbReference type="Pfam" id="PF03171">
    <property type="entry name" value="2OG-FeII_Oxy"/>
    <property type="match status" value="1"/>
</dbReference>
<dbReference type="Pfam" id="PF14226">
    <property type="entry name" value="DIOX_N"/>
    <property type="match status" value="1"/>
</dbReference>
<dbReference type="SUPFAM" id="SSF51197">
    <property type="entry name" value="Clavaminate synthase-like"/>
    <property type="match status" value="1"/>
</dbReference>
<evidence type="ECO:0000256" key="2">
    <source>
        <dbReference type="ARBA" id="ARBA00008056"/>
    </source>
</evidence>
<proteinExistence type="inferred from homology"/>
<evidence type="ECO:0000256" key="3">
    <source>
        <dbReference type="ARBA" id="ARBA00022723"/>
    </source>
</evidence>
<keyword evidence="5 10" id="KW-0560">Oxidoreductase</keyword>